<dbReference type="PANTHER" id="PTHR14167">
    <property type="entry name" value="SH3 DOMAIN-CONTAINING"/>
    <property type="match status" value="1"/>
</dbReference>
<keyword evidence="2 5" id="KW-0728">SH3 domain</keyword>
<keyword evidence="3 6" id="KW-0175">Coiled coil</keyword>
<gene>
    <name evidence="9" type="ORF">SELMODRAFT_163731</name>
</gene>
<dbReference type="STRING" id="88036.D8QQ69"/>
<dbReference type="Gramene" id="EFJ37738">
    <property type="protein sequence ID" value="EFJ37738"/>
    <property type="gene ID" value="SELMODRAFT_163731"/>
</dbReference>
<feature type="domain" description="SH3" evidence="8">
    <location>
        <begin position="324"/>
        <end position="383"/>
    </location>
</feature>
<sequence>MDAIRKQASKFREQVAKQQQARFHPGLGDLLTIWIGGSQAVFKQFSQGYGGSQGTDIVTNEAEQQRHQQLERLFISTRAGKHFQREIVRGTEGLISTGSKQLDVSTKLAEDCRKYAAEGPAPNGALAKSATYFGNARLNIEKERDSMHRALGTQVAEPLRAMVMGAPLEDARHLAQRYDRLRQEAEAQGQEVTRRRSKETGLNADNALKLQMAESKLTELMAAMTELGKEAAAAMTAVEAQQQRLTLQRLIAMVEAERAYHQRVTDILDKLHTQASCDMVAERLQGESGASQQLEHSTSPPPYEEVKENGGYSNVYQSNSDRKSSFFLAEVMHPFEAESEGELTIAVGDYVVVRQVSTTGWSEGECRGKAGWFPSAYVERRQRVPASKVSNDRSSP</sequence>
<dbReference type="Gene3D" id="1.20.1270.60">
    <property type="entry name" value="Arfaptin homology (AH) domain/BAR domain"/>
    <property type="match status" value="1"/>
</dbReference>
<evidence type="ECO:0000256" key="2">
    <source>
        <dbReference type="ARBA" id="ARBA00022443"/>
    </source>
</evidence>
<evidence type="ECO:0000256" key="3">
    <source>
        <dbReference type="ARBA" id="ARBA00023054"/>
    </source>
</evidence>
<dbReference type="InterPro" id="IPR036028">
    <property type="entry name" value="SH3-like_dom_sf"/>
</dbReference>
<dbReference type="SUPFAM" id="SSF50044">
    <property type="entry name" value="SH3-domain"/>
    <property type="match status" value="1"/>
</dbReference>
<evidence type="ECO:0000313" key="10">
    <source>
        <dbReference type="Proteomes" id="UP000001514"/>
    </source>
</evidence>
<dbReference type="EMBL" id="GL377565">
    <property type="protein sequence ID" value="EFJ37738.1"/>
    <property type="molecule type" value="Genomic_DNA"/>
</dbReference>
<dbReference type="KEGG" id="smo:SELMODRAFT_163731"/>
<accession>D8QQ69</accession>
<comment type="subcellular location">
    <subcellularLocation>
        <location evidence="1">Membrane</location>
        <topology evidence="1">Peripheral membrane protein</topology>
    </subcellularLocation>
</comment>
<organism evidence="10">
    <name type="scientific">Selaginella moellendorffii</name>
    <name type="common">Spikemoss</name>
    <dbReference type="NCBI Taxonomy" id="88036"/>
    <lineage>
        <taxon>Eukaryota</taxon>
        <taxon>Viridiplantae</taxon>
        <taxon>Streptophyta</taxon>
        <taxon>Embryophyta</taxon>
        <taxon>Tracheophyta</taxon>
        <taxon>Lycopodiopsida</taxon>
        <taxon>Selaginellales</taxon>
        <taxon>Selaginellaceae</taxon>
        <taxon>Selaginella</taxon>
    </lineage>
</organism>
<dbReference type="FunCoup" id="D8QQ69">
    <property type="interactions" value="3210"/>
</dbReference>
<dbReference type="InterPro" id="IPR050384">
    <property type="entry name" value="Endophilin_SH3RF"/>
</dbReference>
<dbReference type="Proteomes" id="UP000001514">
    <property type="component" value="Unassembled WGS sequence"/>
</dbReference>
<dbReference type="SUPFAM" id="SSF103657">
    <property type="entry name" value="BAR/IMD domain-like"/>
    <property type="match status" value="1"/>
</dbReference>
<feature type="coiled-coil region" evidence="6">
    <location>
        <begin position="168"/>
        <end position="257"/>
    </location>
</feature>
<dbReference type="OMA" id="MFTYQAV"/>
<dbReference type="AlphaFoldDB" id="D8QQ69"/>
<dbReference type="PROSITE" id="PS50002">
    <property type="entry name" value="SH3"/>
    <property type="match status" value="1"/>
</dbReference>
<name>D8QQ69_SELML</name>
<dbReference type="eggNOG" id="ENOG502QQJ7">
    <property type="taxonomic scope" value="Eukaryota"/>
</dbReference>
<dbReference type="Pfam" id="PF14604">
    <property type="entry name" value="SH3_9"/>
    <property type="match status" value="1"/>
</dbReference>
<reference evidence="9 10" key="1">
    <citation type="journal article" date="2011" name="Science">
        <title>The Selaginella genome identifies genetic changes associated with the evolution of vascular plants.</title>
        <authorList>
            <person name="Banks J.A."/>
            <person name="Nishiyama T."/>
            <person name="Hasebe M."/>
            <person name="Bowman J.L."/>
            <person name="Gribskov M."/>
            <person name="dePamphilis C."/>
            <person name="Albert V.A."/>
            <person name="Aono N."/>
            <person name="Aoyama T."/>
            <person name="Ambrose B.A."/>
            <person name="Ashton N.W."/>
            <person name="Axtell M.J."/>
            <person name="Barker E."/>
            <person name="Barker M.S."/>
            <person name="Bennetzen J.L."/>
            <person name="Bonawitz N.D."/>
            <person name="Chapple C."/>
            <person name="Cheng C."/>
            <person name="Correa L.G."/>
            <person name="Dacre M."/>
            <person name="DeBarry J."/>
            <person name="Dreyer I."/>
            <person name="Elias M."/>
            <person name="Engstrom E.M."/>
            <person name="Estelle M."/>
            <person name="Feng L."/>
            <person name="Finet C."/>
            <person name="Floyd S.K."/>
            <person name="Frommer W.B."/>
            <person name="Fujita T."/>
            <person name="Gramzow L."/>
            <person name="Gutensohn M."/>
            <person name="Harholt J."/>
            <person name="Hattori M."/>
            <person name="Heyl A."/>
            <person name="Hirai T."/>
            <person name="Hiwatashi Y."/>
            <person name="Ishikawa M."/>
            <person name="Iwata M."/>
            <person name="Karol K.G."/>
            <person name="Koehler B."/>
            <person name="Kolukisaoglu U."/>
            <person name="Kubo M."/>
            <person name="Kurata T."/>
            <person name="Lalonde S."/>
            <person name="Li K."/>
            <person name="Li Y."/>
            <person name="Litt A."/>
            <person name="Lyons E."/>
            <person name="Manning G."/>
            <person name="Maruyama T."/>
            <person name="Michael T.P."/>
            <person name="Mikami K."/>
            <person name="Miyazaki S."/>
            <person name="Morinaga S."/>
            <person name="Murata T."/>
            <person name="Mueller-Roeber B."/>
            <person name="Nelson D.R."/>
            <person name="Obara M."/>
            <person name="Oguri Y."/>
            <person name="Olmstead R.G."/>
            <person name="Onodera N."/>
            <person name="Petersen B.L."/>
            <person name="Pils B."/>
            <person name="Prigge M."/>
            <person name="Rensing S.A."/>
            <person name="Riano-Pachon D.M."/>
            <person name="Roberts A.W."/>
            <person name="Sato Y."/>
            <person name="Scheller H.V."/>
            <person name="Schulz B."/>
            <person name="Schulz C."/>
            <person name="Shakirov E.V."/>
            <person name="Shibagaki N."/>
            <person name="Shinohara N."/>
            <person name="Shippen D.E."/>
            <person name="Soerensen I."/>
            <person name="Sotooka R."/>
            <person name="Sugimoto N."/>
            <person name="Sugita M."/>
            <person name="Sumikawa N."/>
            <person name="Tanurdzic M."/>
            <person name="Theissen G."/>
            <person name="Ulvskov P."/>
            <person name="Wakazuki S."/>
            <person name="Weng J.K."/>
            <person name="Willats W.W."/>
            <person name="Wipf D."/>
            <person name="Wolf P.G."/>
            <person name="Yang L."/>
            <person name="Zimmer A.D."/>
            <person name="Zhu Q."/>
            <person name="Mitros T."/>
            <person name="Hellsten U."/>
            <person name="Loque D."/>
            <person name="Otillar R."/>
            <person name="Salamov A."/>
            <person name="Schmutz J."/>
            <person name="Shapiro H."/>
            <person name="Lindquist E."/>
            <person name="Lucas S."/>
            <person name="Rokhsar D."/>
            <person name="Grigoriev I.V."/>
        </authorList>
    </citation>
    <scope>NUCLEOTIDE SEQUENCE [LARGE SCALE GENOMIC DNA]</scope>
</reference>
<evidence type="ECO:0000256" key="4">
    <source>
        <dbReference type="ARBA" id="ARBA00023136"/>
    </source>
</evidence>
<dbReference type="PANTHER" id="PTHR14167:SF81">
    <property type="entry name" value="ENDOPHILIN-A"/>
    <property type="match status" value="1"/>
</dbReference>
<keyword evidence="10" id="KW-1185">Reference proteome</keyword>
<dbReference type="InterPro" id="IPR001452">
    <property type="entry name" value="SH3_domain"/>
</dbReference>
<evidence type="ECO:0000256" key="1">
    <source>
        <dbReference type="ARBA" id="ARBA00004170"/>
    </source>
</evidence>
<dbReference type="InParanoid" id="D8QQ69"/>
<evidence type="ECO:0000256" key="5">
    <source>
        <dbReference type="PROSITE-ProRule" id="PRU00192"/>
    </source>
</evidence>
<evidence type="ECO:0000259" key="8">
    <source>
        <dbReference type="PROSITE" id="PS50002"/>
    </source>
</evidence>
<dbReference type="HOGENOM" id="CLU_045749_0_0_1"/>
<evidence type="ECO:0000256" key="7">
    <source>
        <dbReference type="SAM" id="MobiDB-lite"/>
    </source>
</evidence>
<evidence type="ECO:0000313" key="9">
    <source>
        <dbReference type="EMBL" id="EFJ37738.1"/>
    </source>
</evidence>
<dbReference type="InterPro" id="IPR027267">
    <property type="entry name" value="AH/BAR_dom_sf"/>
</dbReference>
<proteinExistence type="predicted"/>
<feature type="region of interest" description="Disordered" evidence="7">
    <location>
        <begin position="285"/>
        <end position="315"/>
    </location>
</feature>
<dbReference type="Gene3D" id="2.30.30.40">
    <property type="entry name" value="SH3 Domains"/>
    <property type="match status" value="1"/>
</dbReference>
<keyword evidence="4" id="KW-0472">Membrane</keyword>
<evidence type="ECO:0000256" key="6">
    <source>
        <dbReference type="SAM" id="Coils"/>
    </source>
</evidence>
<protein>
    <recommendedName>
        <fullName evidence="8">SH3 domain-containing protein</fullName>
    </recommendedName>
</protein>
<dbReference type="SMART" id="SM00326">
    <property type="entry name" value="SH3"/>
    <property type="match status" value="1"/>
</dbReference>
<feature type="compositionally biased region" description="Polar residues" evidence="7">
    <location>
        <begin position="288"/>
        <end position="298"/>
    </location>
</feature>